<comment type="similarity">
    <text evidence="2 10 11">Belongs to the bacterial ribosomal protein bS18 family.</text>
</comment>
<comment type="subcellular location">
    <subcellularLocation>
        <location evidence="1 10">Plastid</location>
        <location evidence="1 10">Chloroplast</location>
    </subcellularLocation>
</comment>
<evidence type="ECO:0000256" key="5">
    <source>
        <dbReference type="ARBA" id="ARBA00022730"/>
    </source>
</evidence>
<keyword evidence="6 10" id="KW-0694">RNA-binding</keyword>
<evidence type="ECO:0000256" key="4">
    <source>
        <dbReference type="ARBA" id="ARBA00022640"/>
    </source>
</evidence>
<dbReference type="GO" id="GO:0003735">
    <property type="term" value="F:structural constituent of ribosome"/>
    <property type="evidence" value="ECO:0007669"/>
    <property type="project" value="InterPro"/>
</dbReference>
<dbReference type="PRINTS" id="PR00974">
    <property type="entry name" value="RIBOSOMALS18"/>
</dbReference>
<dbReference type="AlphaFoldDB" id="A0A410SNC1"/>
<keyword evidence="7 10" id="KW-0689">Ribosomal protein</keyword>
<reference evidence="12" key="1">
    <citation type="journal article" date="2019" name="Mitochondrial DNA Part B Resour">
        <title>Characterization of the complete chloroplast genome sequence of Pinus pumila (Pinaceae).</title>
        <authorList>
            <person name="Zeb U."/>
            <person name="Wang R."/>
            <person name="Dong P."/>
            <person name="Wang N."/>
            <person name="Zhang T."/>
            <person name="Lin C."/>
            <person name="Wang X."/>
        </authorList>
    </citation>
    <scope>NUCLEOTIDE SEQUENCE</scope>
</reference>
<dbReference type="PANTHER" id="PTHR13479">
    <property type="entry name" value="30S RIBOSOMAL PROTEIN S18"/>
    <property type="match status" value="1"/>
</dbReference>
<dbReference type="GO" id="GO:0070181">
    <property type="term" value="F:small ribosomal subunit rRNA binding"/>
    <property type="evidence" value="ECO:0007669"/>
    <property type="project" value="TreeGrafter"/>
</dbReference>
<dbReference type="Gene3D" id="4.10.640.10">
    <property type="entry name" value="Ribosomal protein S18"/>
    <property type="match status" value="1"/>
</dbReference>
<dbReference type="GO" id="GO:0006412">
    <property type="term" value="P:translation"/>
    <property type="evidence" value="ECO:0007669"/>
    <property type="project" value="UniProtKB-UniRule"/>
</dbReference>
<geneLocation type="chloroplast" evidence="12"/>
<accession>A0A410SNC1</accession>
<evidence type="ECO:0000256" key="9">
    <source>
        <dbReference type="ARBA" id="ARBA00035266"/>
    </source>
</evidence>
<name>A0A410SNC1_PINPU</name>
<evidence type="ECO:0000256" key="1">
    <source>
        <dbReference type="ARBA" id="ARBA00004229"/>
    </source>
</evidence>
<proteinExistence type="inferred from homology"/>
<dbReference type="RefSeq" id="YP_009561740.1">
    <property type="nucleotide sequence ID" value="NC_041108.1"/>
</dbReference>
<dbReference type="InterPro" id="IPR018275">
    <property type="entry name" value="Ribosomal_bS18_CS"/>
</dbReference>
<comment type="subunit">
    <text evidence="10">Part of the 30S ribosomal subunit.</text>
</comment>
<keyword evidence="8 10" id="KW-0687">Ribonucleoprotein</keyword>
<evidence type="ECO:0000256" key="6">
    <source>
        <dbReference type="ARBA" id="ARBA00022884"/>
    </source>
</evidence>
<sequence length="93" mass="11229">MKQTMDKPKRYFRRHLKPIRRHLKPIRRHLSPIRSGDRIDYKNMSLISRFISEQGKILSGRVNRLTSKQQRLMTNAIKRARILSLLPFLYNEN</sequence>
<dbReference type="GO" id="GO:0005763">
    <property type="term" value="C:mitochondrial small ribosomal subunit"/>
    <property type="evidence" value="ECO:0007669"/>
    <property type="project" value="TreeGrafter"/>
</dbReference>
<dbReference type="InterPro" id="IPR001648">
    <property type="entry name" value="Ribosomal_bS18"/>
</dbReference>
<evidence type="ECO:0000313" key="12">
    <source>
        <dbReference type="EMBL" id="QAT97677.1"/>
    </source>
</evidence>
<evidence type="ECO:0000256" key="8">
    <source>
        <dbReference type="ARBA" id="ARBA00023274"/>
    </source>
</evidence>
<evidence type="ECO:0000256" key="10">
    <source>
        <dbReference type="HAMAP-Rule" id="MF_00270"/>
    </source>
</evidence>
<dbReference type="GO" id="GO:0009507">
    <property type="term" value="C:chloroplast"/>
    <property type="evidence" value="ECO:0007669"/>
    <property type="project" value="UniProtKB-SubCell"/>
</dbReference>
<dbReference type="GeneID" id="39332962"/>
<keyword evidence="4 12" id="KW-0934">Plastid</keyword>
<organism evidence="12">
    <name type="scientific">Pinus pumila</name>
    <name type="common">Dwarf Siberian pine</name>
    <name type="synonym">Pinus cembra var. pumila</name>
    <dbReference type="NCBI Taxonomy" id="71649"/>
    <lineage>
        <taxon>Eukaryota</taxon>
        <taxon>Viridiplantae</taxon>
        <taxon>Streptophyta</taxon>
        <taxon>Embryophyta</taxon>
        <taxon>Tracheophyta</taxon>
        <taxon>Spermatophyta</taxon>
        <taxon>Pinopsida</taxon>
        <taxon>Pinidae</taxon>
        <taxon>Conifers I</taxon>
        <taxon>Pinales</taxon>
        <taxon>Pinaceae</taxon>
        <taxon>Pinus</taxon>
        <taxon>Pinus subgen. Strobus</taxon>
    </lineage>
</organism>
<evidence type="ECO:0000256" key="7">
    <source>
        <dbReference type="ARBA" id="ARBA00022980"/>
    </source>
</evidence>
<evidence type="ECO:0000256" key="11">
    <source>
        <dbReference type="RuleBase" id="RU003910"/>
    </source>
</evidence>
<dbReference type="NCBIfam" id="TIGR00165">
    <property type="entry name" value="S18"/>
    <property type="match status" value="1"/>
</dbReference>
<dbReference type="PROSITE" id="PS00057">
    <property type="entry name" value="RIBOSOMAL_S18"/>
    <property type="match status" value="1"/>
</dbReference>
<dbReference type="PANTHER" id="PTHR13479:SF40">
    <property type="entry name" value="SMALL RIBOSOMAL SUBUNIT PROTEIN BS18M"/>
    <property type="match status" value="1"/>
</dbReference>
<evidence type="ECO:0000256" key="2">
    <source>
        <dbReference type="ARBA" id="ARBA00005589"/>
    </source>
</evidence>
<gene>
    <name evidence="10 12" type="primary">rps18</name>
</gene>
<evidence type="ECO:0000256" key="3">
    <source>
        <dbReference type="ARBA" id="ARBA00022528"/>
    </source>
</evidence>
<dbReference type="Pfam" id="PF01084">
    <property type="entry name" value="Ribosomal_S18"/>
    <property type="match status" value="1"/>
</dbReference>
<dbReference type="HAMAP" id="MF_00270">
    <property type="entry name" value="Ribosomal_bS18"/>
    <property type="match status" value="1"/>
</dbReference>
<dbReference type="FunFam" id="4.10.640.10:FF:000002">
    <property type="entry name" value="30S ribosomal protein S18, chloroplastic"/>
    <property type="match status" value="1"/>
</dbReference>
<keyword evidence="3 12" id="KW-0150">Chloroplast</keyword>
<dbReference type="EMBL" id="MH046871">
    <property type="protein sequence ID" value="QAT97677.1"/>
    <property type="molecule type" value="Genomic_DNA"/>
</dbReference>
<dbReference type="SUPFAM" id="SSF46911">
    <property type="entry name" value="Ribosomal protein S18"/>
    <property type="match status" value="1"/>
</dbReference>
<keyword evidence="5 10" id="KW-0699">rRNA-binding</keyword>
<dbReference type="InterPro" id="IPR036870">
    <property type="entry name" value="Ribosomal_bS18_sf"/>
</dbReference>
<protein>
    <recommendedName>
        <fullName evidence="9 10">Small ribosomal subunit protein bS18c</fullName>
    </recommendedName>
</protein>